<name>A0A1J5QQY0_9ZZZZ</name>
<feature type="domain" description="Tyr recombinase" evidence="4">
    <location>
        <begin position="230"/>
        <end position="429"/>
    </location>
</feature>
<dbReference type="PANTHER" id="PTHR30349">
    <property type="entry name" value="PHAGE INTEGRASE-RELATED"/>
    <property type="match status" value="1"/>
</dbReference>
<accession>A0A1J5QQY0</accession>
<dbReference type="EMBL" id="MLJW01000520">
    <property type="protein sequence ID" value="OIQ85808.1"/>
    <property type="molecule type" value="Genomic_DNA"/>
</dbReference>
<proteinExistence type="inferred from homology"/>
<dbReference type="PROSITE" id="PS51898">
    <property type="entry name" value="TYR_RECOMBINASE"/>
    <property type="match status" value="1"/>
</dbReference>
<sequence>MMQTVEVRVWDLRKVARSGRPVRYEVRWTVNKREWSKTYPHKAQADSFRSSLVASARAGTAFDSETGLPAGSAQAGGSSCFKVAKEMMEQKWADAAATARRTEVDNLAHLLVILIPPHRKAPDGLRLVLRALLGRETVELSAKDQDLVRWLERASLPIASVDDVTIRRVLKATAVDAEKRPYSNSVRQQRRVYLSGLFTYAVEQKLISVNPVAKVKAKHIKNDTGVTAVSPRQIGDLDTARGILENIDDLLYRDFTTCVLLAGSRPCEVAALRIQDCTLPADGWGKLLLAKSAASAGKDWTDSGEVRDDRGLKQRKVTDRRSVPIPPELVKILKIRISDRTDGPVFIGKRGTVVSDSAISRAWTAARMNNGIPPDVLPRVYDLRHLTASIWLNAGLPANVVAERLGHSTEVCLRVYAHVIESESARWNDVIERALK</sequence>
<reference evidence="5" key="1">
    <citation type="submission" date="2016-10" db="EMBL/GenBank/DDBJ databases">
        <title>Sequence of Gallionella enrichment culture.</title>
        <authorList>
            <person name="Poehlein A."/>
            <person name="Muehling M."/>
            <person name="Daniel R."/>
        </authorList>
    </citation>
    <scope>NUCLEOTIDE SEQUENCE</scope>
</reference>
<evidence type="ECO:0000256" key="2">
    <source>
        <dbReference type="ARBA" id="ARBA00023125"/>
    </source>
</evidence>
<dbReference type="InterPro" id="IPR002104">
    <property type="entry name" value="Integrase_catalytic"/>
</dbReference>
<comment type="caution">
    <text evidence="5">The sequence shown here is derived from an EMBL/GenBank/DDBJ whole genome shotgun (WGS) entry which is preliminary data.</text>
</comment>
<evidence type="ECO:0000256" key="3">
    <source>
        <dbReference type="ARBA" id="ARBA00023172"/>
    </source>
</evidence>
<gene>
    <name evidence="5" type="primary">xerC_41</name>
    <name evidence="5" type="ORF">GALL_323570</name>
</gene>
<dbReference type="Pfam" id="PF00589">
    <property type="entry name" value="Phage_integrase"/>
    <property type="match status" value="1"/>
</dbReference>
<keyword evidence="3" id="KW-0233">DNA recombination</keyword>
<dbReference type="Gene3D" id="1.10.150.130">
    <property type="match status" value="1"/>
</dbReference>
<dbReference type="InterPro" id="IPR011010">
    <property type="entry name" value="DNA_brk_join_enz"/>
</dbReference>
<dbReference type="InterPro" id="IPR010998">
    <property type="entry name" value="Integrase_recombinase_N"/>
</dbReference>
<evidence type="ECO:0000313" key="5">
    <source>
        <dbReference type="EMBL" id="OIQ85808.1"/>
    </source>
</evidence>
<evidence type="ECO:0000259" key="4">
    <source>
        <dbReference type="PROSITE" id="PS51898"/>
    </source>
</evidence>
<keyword evidence="2" id="KW-0238">DNA-binding</keyword>
<dbReference type="AlphaFoldDB" id="A0A1J5QQY0"/>
<dbReference type="InterPro" id="IPR013762">
    <property type="entry name" value="Integrase-like_cat_sf"/>
</dbReference>
<dbReference type="GO" id="GO:0006310">
    <property type="term" value="P:DNA recombination"/>
    <property type="evidence" value="ECO:0007669"/>
    <property type="project" value="UniProtKB-KW"/>
</dbReference>
<organism evidence="5">
    <name type="scientific">mine drainage metagenome</name>
    <dbReference type="NCBI Taxonomy" id="410659"/>
    <lineage>
        <taxon>unclassified sequences</taxon>
        <taxon>metagenomes</taxon>
        <taxon>ecological metagenomes</taxon>
    </lineage>
</organism>
<comment type="similarity">
    <text evidence="1">Belongs to the 'phage' integrase family.</text>
</comment>
<protein>
    <submittedName>
        <fullName evidence="5">Tyrosine recombinase XerC</fullName>
    </submittedName>
</protein>
<dbReference type="GO" id="GO:0003677">
    <property type="term" value="F:DNA binding"/>
    <property type="evidence" value="ECO:0007669"/>
    <property type="project" value="UniProtKB-KW"/>
</dbReference>
<evidence type="ECO:0000256" key="1">
    <source>
        <dbReference type="ARBA" id="ARBA00008857"/>
    </source>
</evidence>
<dbReference type="SUPFAM" id="SSF56349">
    <property type="entry name" value="DNA breaking-rejoining enzymes"/>
    <property type="match status" value="1"/>
</dbReference>
<dbReference type="PANTHER" id="PTHR30349:SF64">
    <property type="entry name" value="PROPHAGE INTEGRASE INTD-RELATED"/>
    <property type="match status" value="1"/>
</dbReference>
<dbReference type="InterPro" id="IPR050090">
    <property type="entry name" value="Tyrosine_recombinase_XerCD"/>
</dbReference>
<dbReference type="GO" id="GO:0015074">
    <property type="term" value="P:DNA integration"/>
    <property type="evidence" value="ECO:0007669"/>
    <property type="project" value="InterPro"/>
</dbReference>
<dbReference type="Gene3D" id="1.10.443.10">
    <property type="entry name" value="Intergrase catalytic core"/>
    <property type="match status" value="1"/>
</dbReference>